<evidence type="ECO:0000313" key="1">
    <source>
        <dbReference type="EMBL" id="AFN74214.1"/>
    </source>
</evidence>
<dbReference type="InterPro" id="IPR052025">
    <property type="entry name" value="Xyloglucanase_GH74"/>
</dbReference>
<dbReference type="RefSeq" id="WP_014855650.1">
    <property type="nucleotide sequence ID" value="NC_018178.1"/>
</dbReference>
<dbReference type="EMBL" id="CP003557">
    <property type="protein sequence ID" value="AFN74214.1"/>
    <property type="molecule type" value="Genomic_DNA"/>
</dbReference>
<dbReference type="GO" id="GO:0010411">
    <property type="term" value="P:xyloglucan metabolic process"/>
    <property type="evidence" value="ECO:0007669"/>
    <property type="project" value="TreeGrafter"/>
</dbReference>
<keyword evidence="2" id="KW-1185">Reference proteome</keyword>
<dbReference type="HOGENOM" id="CLU_825857_0_0_10"/>
<evidence type="ECO:0008006" key="3">
    <source>
        <dbReference type="Google" id="ProtNLM"/>
    </source>
</evidence>
<dbReference type="AlphaFoldDB" id="I6ZQ68"/>
<dbReference type="PANTHER" id="PTHR43739">
    <property type="entry name" value="XYLOGLUCANASE (EUROFUNG)"/>
    <property type="match status" value="1"/>
</dbReference>
<proteinExistence type="predicted"/>
<dbReference type="SUPFAM" id="SSF110296">
    <property type="entry name" value="Oligoxyloglucan reducing end-specific cellobiohydrolase"/>
    <property type="match status" value="1"/>
</dbReference>
<dbReference type="OrthoDB" id="9757947at2"/>
<reference evidence="1 2" key="1">
    <citation type="journal article" date="2013" name="PLoS ONE">
        <title>Genomic analysis of Melioribacter roseus, facultatively anaerobic organotrophic bacterium representing a novel deep lineage within Bacteriodetes/Chlorobi group.</title>
        <authorList>
            <person name="Kadnikov V.V."/>
            <person name="Mardanov A.V."/>
            <person name="Podosokorskaya O.A."/>
            <person name="Gavrilov S.N."/>
            <person name="Kublanov I.V."/>
            <person name="Beletsky A.V."/>
            <person name="Bonch-Osmolovskaya E.A."/>
            <person name="Ravin N.V."/>
        </authorList>
    </citation>
    <scope>NUCLEOTIDE SEQUENCE [LARGE SCALE GENOMIC DNA]</scope>
    <source>
        <strain evidence="2">JCM 17771 / P3M-2</strain>
    </source>
</reference>
<organism evidence="1 2">
    <name type="scientific">Melioribacter roseus (strain DSM 23840 / JCM 17771 / VKM B-2668 / P3M-2)</name>
    <dbReference type="NCBI Taxonomy" id="1191523"/>
    <lineage>
        <taxon>Bacteria</taxon>
        <taxon>Pseudomonadati</taxon>
        <taxon>Ignavibacteriota</taxon>
        <taxon>Ignavibacteria</taxon>
        <taxon>Ignavibacteriales</taxon>
        <taxon>Melioribacteraceae</taxon>
        <taxon>Melioribacter</taxon>
    </lineage>
</organism>
<sequence length="336" mass="36679">MKIQSKIWLTILVVIIGILQFSCKNNGIEPVLPTDTTWIYLGLKGESISSMAIDPTNPDVIYVSGTSKLLKTTNGGNTWDSLYQAVFYSMVIDPRNSQTIYGGLVKIIKSTDGGHSWNDCSEGIMYDGFSSVKFLEIDPNNSNILYAGTAALSGGAFYKSVDAGSSWKVKLNSSVLSMAVDPKNSSIIYVGGDGVYKSIDTGENWTFVGRPSGYVAAIVIDPKNSERVIVGCGWKDGSLFKSENGGESWEAFAEGIPDRSNVMKLVSLKSNGDLYAVVVNTEGGGVYRRRYSDSQWQKIGIDSVQIDDYYNDLIIDPDERYLYLGSAGGVYRLKLN</sequence>
<protein>
    <recommendedName>
        <fullName evidence="3">Photosynthesis system II assembly factor Ycf48/Hcf136-like domain-containing protein</fullName>
    </recommendedName>
</protein>
<dbReference type="InterPro" id="IPR015943">
    <property type="entry name" value="WD40/YVTN_repeat-like_dom_sf"/>
</dbReference>
<accession>I6ZQ68</accession>
<dbReference type="STRING" id="1191523.MROS_0973"/>
<evidence type="ECO:0000313" key="2">
    <source>
        <dbReference type="Proteomes" id="UP000009011"/>
    </source>
</evidence>
<dbReference type="Proteomes" id="UP000009011">
    <property type="component" value="Chromosome"/>
</dbReference>
<dbReference type="CDD" id="cd15482">
    <property type="entry name" value="Sialidase_non-viral"/>
    <property type="match status" value="1"/>
</dbReference>
<dbReference type="KEGG" id="mro:MROS_0973"/>
<dbReference type="eggNOG" id="COG4447">
    <property type="taxonomic scope" value="Bacteria"/>
</dbReference>
<name>I6ZQ68_MELRP</name>
<dbReference type="PANTHER" id="PTHR43739:SF5">
    <property type="entry name" value="EXO-ALPHA-SIALIDASE"/>
    <property type="match status" value="1"/>
</dbReference>
<gene>
    <name evidence="1" type="ordered locus">MROS_0973</name>
</gene>
<dbReference type="Gene3D" id="2.130.10.10">
    <property type="entry name" value="YVTN repeat-like/Quinoprotein amine dehydrogenase"/>
    <property type="match status" value="3"/>
</dbReference>